<dbReference type="Proteomes" id="UP000024635">
    <property type="component" value="Unassembled WGS sequence"/>
</dbReference>
<dbReference type="SUPFAM" id="SSF55797">
    <property type="entry name" value="PR-1-like"/>
    <property type="match status" value="1"/>
</dbReference>
<protein>
    <recommendedName>
        <fullName evidence="4">SCP domain-containing protein</fullName>
    </recommendedName>
</protein>
<gene>
    <name evidence="2" type="primary">Acey_s0053.g2331</name>
    <name evidence="2" type="ORF">Y032_0053g2331</name>
</gene>
<dbReference type="OrthoDB" id="5787439at2759"/>
<evidence type="ECO:0000313" key="2">
    <source>
        <dbReference type="EMBL" id="EYC10857.1"/>
    </source>
</evidence>
<accession>A0A016U7M2</accession>
<dbReference type="Gene3D" id="3.40.33.10">
    <property type="entry name" value="CAP"/>
    <property type="match status" value="1"/>
</dbReference>
<evidence type="ECO:0008006" key="4">
    <source>
        <dbReference type="Google" id="ProtNLM"/>
    </source>
</evidence>
<keyword evidence="3" id="KW-1185">Reference proteome</keyword>
<name>A0A016U7M2_9BILA</name>
<organism evidence="2 3">
    <name type="scientific">Ancylostoma ceylanicum</name>
    <dbReference type="NCBI Taxonomy" id="53326"/>
    <lineage>
        <taxon>Eukaryota</taxon>
        <taxon>Metazoa</taxon>
        <taxon>Ecdysozoa</taxon>
        <taxon>Nematoda</taxon>
        <taxon>Chromadorea</taxon>
        <taxon>Rhabditida</taxon>
        <taxon>Rhabditina</taxon>
        <taxon>Rhabditomorpha</taxon>
        <taxon>Strongyloidea</taxon>
        <taxon>Ancylostomatidae</taxon>
        <taxon>Ancylostomatinae</taxon>
        <taxon>Ancylostoma</taxon>
    </lineage>
</organism>
<sequence>MPRISDIRSFYNTSSGDRPDQVKEPLVSALVEEWLFQISLKSWPKDNKYDGDVKFLAYANIIHANKTAVGCYEAKCGDAGAAACVFNLSDLAKDELIYKTGNPCTSDSDCTTYKPSKCETSTRLCIVGSRPTTTTSTTKSTTTTTTTTSSTKTNTTPTTTSTTTPSTTTSSTTTTTTPTTPSTSTKTTTVSTAPTTPSTSTTPTTTTTTRTTPSRITKTSRTKTTRKATTTQKPVPNNICPKIDGDDRIRNRALTMHNKRRTLLDVGVSDGFKDILATGIRLLRESHSRSIRSRSIRSLLIIFFKY</sequence>
<evidence type="ECO:0000313" key="3">
    <source>
        <dbReference type="Proteomes" id="UP000024635"/>
    </source>
</evidence>
<dbReference type="AlphaFoldDB" id="A0A016U7M2"/>
<dbReference type="STRING" id="53326.A0A016U7M2"/>
<feature type="compositionally biased region" description="Low complexity" evidence="1">
    <location>
        <begin position="131"/>
        <end position="217"/>
    </location>
</feature>
<evidence type="ECO:0000256" key="1">
    <source>
        <dbReference type="SAM" id="MobiDB-lite"/>
    </source>
</evidence>
<proteinExistence type="predicted"/>
<feature type="region of interest" description="Disordered" evidence="1">
    <location>
        <begin position="131"/>
        <end position="238"/>
    </location>
</feature>
<comment type="caution">
    <text evidence="2">The sequence shown here is derived from an EMBL/GenBank/DDBJ whole genome shotgun (WGS) entry which is preliminary data.</text>
</comment>
<dbReference type="InterPro" id="IPR035940">
    <property type="entry name" value="CAP_sf"/>
</dbReference>
<reference evidence="3" key="1">
    <citation type="journal article" date="2015" name="Nat. Genet.">
        <title>The genome and transcriptome of the zoonotic hookworm Ancylostoma ceylanicum identify infection-specific gene families.</title>
        <authorList>
            <person name="Schwarz E.M."/>
            <person name="Hu Y."/>
            <person name="Antoshechkin I."/>
            <person name="Miller M.M."/>
            <person name="Sternberg P.W."/>
            <person name="Aroian R.V."/>
        </authorList>
    </citation>
    <scope>NUCLEOTIDE SEQUENCE</scope>
    <source>
        <strain evidence="3">HY135</strain>
    </source>
</reference>
<dbReference type="EMBL" id="JARK01001389">
    <property type="protein sequence ID" value="EYC10857.1"/>
    <property type="molecule type" value="Genomic_DNA"/>
</dbReference>